<reference evidence="2 3" key="1">
    <citation type="submission" date="2018-11" db="EMBL/GenBank/DDBJ databases">
        <title>Genome sequence of Apiotrichum porosum DSM 27194.</title>
        <authorList>
            <person name="Aliyu H."/>
            <person name="Gorte O."/>
            <person name="Ochsenreither K."/>
        </authorList>
    </citation>
    <scope>NUCLEOTIDE SEQUENCE [LARGE SCALE GENOMIC DNA]</scope>
    <source>
        <strain evidence="2 3">DSM 27194</strain>
    </source>
</reference>
<gene>
    <name evidence="2" type="ORF">EHS24_000128</name>
</gene>
<feature type="compositionally biased region" description="Low complexity" evidence="1">
    <location>
        <begin position="200"/>
        <end position="209"/>
    </location>
</feature>
<protein>
    <submittedName>
        <fullName evidence="2">Uncharacterized protein</fullName>
    </submittedName>
</protein>
<accession>A0A427Y935</accession>
<feature type="region of interest" description="Disordered" evidence="1">
    <location>
        <begin position="151"/>
        <end position="176"/>
    </location>
</feature>
<dbReference type="RefSeq" id="XP_028479824.1">
    <property type="nucleotide sequence ID" value="XM_028615967.1"/>
</dbReference>
<feature type="compositionally biased region" description="Low complexity" evidence="1">
    <location>
        <begin position="353"/>
        <end position="362"/>
    </location>
</feature>
<feature type="region of interest" description="Disordered" evidence="1">
    <location>
        <begin position="14"/>
        <end position="40"/>
    </location>
</feature>
<comment type="caution">
    <text evidence="2">The sequence shown here is derived from an EMBL/GenBank/DDBJ whole genome shotgun (WGS) entry which is preliminary data.</text>
</comment>
<organism evidence="2 3">
    <name type="scientific">Apiotrichum porosum</name>
    <dbReference type="NCBI Taxonomy" id="105984"/>
    <lineage>
        <taxon>Eukaryota</taxon>
        <taxon>Fungi</taxon>
        <taxon>Dikarya</taxon>
        <taxon>Basidiomycota</taxon>
        <taxon>Agaricomycotina</taxon>
        <taxon>Tremellomycetes</taxon>
        <taxon>Trichosporonales</taxon>
        <taxon>Trichosporonaceae</taxon>
        <taxon>Apiotrichum</taxon>
    </lineage>
</organism>
<feature type="compositionally biased region" description="Basic and acidic residues" evidence="1">
    <location>
        <begin position="210"/>
        <end position="248"/>
    </location>
</feature>
<name>A0A427Y935_9TREE</name>
<feature type="compositionally biased region" description="Polar residues" evidence="1">
    <location>
        <begin position="190"/>
        <end position="199"/>
    </location>
</feature>
<feature type="compositionally biased region" description="Pro residues" evidence="1">
    <location>
        <begin position="372"/>
        <end position="386"/>
    </location>
</feature>
<evidence type="ECO:0000313" key="3">
    <source>
        <dbReference type="Proteomes" id="UP000279236"/>
    </source>
</evidence>
<dbReference type="EMBL" id="RSCE01000001">
    <property type="protein sequence ID" value="RSH87616.1"/>
    <property type="molecule type" value="Genomic_DNA"/>
</dbReference>
<dbReference type="OrthoDB" id="2565126at2759"/>
<sequence length="490" mass="53460">MSLRREEAELKRALQLSTQQARTIARLSPHSLSSSRTDDSKDLELRPIMLIGETQETPIRPRHSYRVLSPDIDSPPRGTIVTCASRIDTFSSNDASSRDTQLSHIIDTSSRPIEVLDTPASHIQTSSPPARRTPASRLEVVIPLPLRRDARGSSVDPIDSFNPSSPQRPMDPPSLFESRMSISHMVNDSIVPSSANMPMSSIESANASSSRRESTRVRDNKEKEEAAKAEKKRQRAEIRRQALAEHQRAIAAGEIPPDPPKTKAKKTAGKDKPSQRDKASQKSARSSQTSQPKSTPLVDCTPLPEVYESGERSNTSPHKQATAEPAAPKASSKTSQKRKTSPFVDNSEPPQPAKRAAAPAKQTPRDTAAEPVAPPVPVSPPRPATPPRTLHPARNTPVSAPARSTPGISWKAPRNDLSSVLSKFPSAKRAGMSRRLKIVPLHQKIGPGAKALPPPPPKARKKVESEDEDDDEEAEGKVKVGSREWLMMED</sequence>
<keyword evidence="3" id="KW-1185">Reference proteome</keyword>
<dbReference type="AlphaFoldDB" id="A0A427Y935"/>
<feature type="region of interest" description="Disordered" evidence="1">
    <location>
        <begin position="190"/>
        <end position="413"/>
    </location>
</feature>
<dbReference type="Proteomes" id="UP000279236">
    <property type="component" value="Unassembled WGS sequence"/>
</dbReference>
<evidence type="ECO:0000256" key="1">
    <source>
        <dbReference type="SAM" id="MobiDB-lite"/>
    </source>
</evidence>
<feature type="compositionally biased region" description="Polar residues" evidence="1">
    <location>
        <begin position="281"/>
        <end position="294"/>
    </location>
</feature>
<feature type="compositionally biased region" description="Basic and acidic residues" evidence="1">
    <location>
        <begin position="268"/>
        <end position="280"/>
    </location>
</feature>
<dbReference type="GeneID" id="39584671"/>
<feature type="compositionally biased region" description="Acidic residues" evidence="1">
    <location>
        <begin position="465"/>
        <end position="474"/>
    </location>
</feature>
<proteinExistence type="predicted"/>
<feature type="region of interest" description="Disordered" evidence="1">
    <location>
        <begin position="440"/>
        <end position="490"/>
    </location>
</feature>
<evidence type="ECO:0000313" key="2">
    <source>
        <dbReference type="EMBL" id="RSH87616.1"/>
    </source>
</evidence>